<evidence type="ECO:0008006" key="4">
    <source>
        <dbReference type="Google" id="ProtNLM"/>
    </source>
</evidence>
<accession>A0AAW5SIE9</accession>
<dbReference type="RefSeq" id="WP_067395344.1">
    <property type="nucleotide sequence ID" value="NZ_BCTA01000086.1"/>
</dbReference>
<proteinExistence type="predicted"/>
<dbReference type="Proteomes" id="UP001207528">
    <property type="component" value="Unassembled WGS sequence"/>
</dbReference>
<reference evidence="2" key="1">
    <citation type="submission" date="2020-07" db="EMBL/GenBank/DDBJ databases">
        <authorList>
            <person name="Pettersson B.M.F."/>
            <person name="Behra P.R.K."/>
            <person name="Ramesh M."/>
            <person name="Das S."/>
            <person name="Dasgupta S."/>
            <person name="Kirsebom L.A."/>
        </authorList>
    </citation>
    <scope>NUCLEOTIDE SEQUENCE</scope>
    <source>
        <strain evidence="2">DSM 44203</strain>
    </source>
</reference>
<evidence type="ECO:0000256" key="1">
    <source>
        <dbReference type="SAM" id="Phobius"/>
    </source>
</evidence>
<dbReference type="AlphaFoldDB" id="A0AAW5SIE9"/>
<protein>
    <recommendedName>
        <fullName evidence="4">Secreted protein</fullName>
    </recommendedName>
</protein>
<dbReference type="EMBL" id="JACKTI010000028">
    <property type="protein sequence ID" value="MCV7023537.1"/>
    <property type="molecule type" value="Genomic_DNA"/>
</dbReference>
<reference evidence="2" key="2">
    <citation type="journal article" date="2022" name="BMC Genomics">
        <title>Comparative genome analysis of mycobacteria focusing on tRNA and non-coding RNA.</title>
        <authorList>
            <person name="Behra P.R.K."/>
            <person name="Pettersson B.M.F."/>
            <person name="Ramesh M."/>
            <person name="Das S."/>
            <person name="Dasgupta S."/>
            <person name="Kirsebom L.A."/>
        </authorList>
    </citation>
    <scope>NUCLEOTIDE SEQUENCE</scope>
    <source>
        <strain evidence="2">DSM 44203</strain>
    </source>
</reference>
<keyword evidence="1" id="KW-1133">Transmembrane helix</keyword>
<gene>
    <name evidence="2" type="ORF">H7I77_09275</name>
</gene>
<evidence type="ECO:0000313" key="2">
    <source>
        <dbReference type="EMBL" id="MCV7023537.1"/>
    </source>
</evidence>
<comment type="caution">
    <text evidence="2">The sequence shown here is derived from an EMBL/GenBank/DDBJ whole genome shotgun (WGS) entry which is preliminary data.</text>
</comment>
<evidence type="ECO:0000313" key="3">
    <source>
        <dbReference type="Proteomes" id="UP001207528"/>
    </source>
</evidence>
<keyword evidence="1" id="KW-0812">Transmembrane</keyword>
<organism evidence="2 3">
    <name type="scientific">Mycolicibacterium novocastrense</name>
    <name type="common">Mycobacterium novocastrense</name>
    <dbReference type="NCBI Taxonomy" id="59813"/>
    <lineage>
        <taxon>Bacteria</taxon>
        <taxon>Bacillati</taxon>
        <taxon>Actinomycetota</taxon>
        <taxon>Actinomycetes</taxon>
        <taxon>Mycobacteriales</taxon>
        <taxon>Mycobacteriaceae</taxon>
        <taxon>Mycolicibacterium</taxon>
    </lineage>
</organism>
<sequence length="116" mass="12977">MTRLRVRRLATRTLVALAIVVGIVAGVVVVANMPIVSNAWSTATEPAYVIPAESSMWRFTPTQMNEGSGDWWVYGQDDRNYYYFTGQGEPPYLVMPKAEATACAGFEGTDYRTWCR</sequence>
<feature type="transmembrane region" description="Helical" evidence="1">
    <location>
        <begin position="12"/>
        <end position="31"/>
    </location>
</feature>
<name>A0AAW5SIE9_MYCNV</name>
<keyword evidence="1" id="KW-0472">Membrane</keyword>